<dbReference type="PANTHER" id="PTHR12327">
    <property type="entry name" value="ALPHA-TUBULIN N-ACETYLTRANSFERASE 1"/>
    <property type="match status" value="1"/>
</dbReference>
<reference evidence="4 5" key="1">
    <citation type="journal article" date="2007" name="Nature">
        <title>Evolution of genes and genomes on the Drosophila phylogeny.</title>
        <authorList>
            <consortium name="Drosophila 12 Genomes Consortium"/>
            <person name="Clark A.G."/>
            <person name="Eisen M.B."/>
            <person name="Smith D.R."/>
            <person name="Bergman C.M."/>
            <person name="Oliver B."/>
            <person name="Markow T.A."/>
            <person name="Kaufman T.C."/>
            <person name="Kellis M."/>
            <person name="Gelbart W."/>
            <person name="Iyer V.N."/>
            <person name="Pollard D.A."/>
            <person name="Sackton T.B."/>
            <person name="Larracuente A.M."/>
            <person name="Singh N.D."/>
            <person name="Abad J.P."/>
            <person name="Abt D.N."/>
            <person name="Adryan B."/>
            <person name="Aguade M."/>
            <person name="Akashi H."/>
            <person name="Anderson W.W."/>
            <person name="Aquadro C.F."/>
            <person name="Ardell D.H."/>
            <person name="Arguello R."/>
            <person name="Artieri C.G."/>
            <person name="Barbash D.A."/>
            <person name="Barker D."/>
            <person name="Barsanti P."/>
            <person name="Batterham P."/>
            <person name="Batzoglou S."/>
            <person name="Begun D."/>
            <person name="Bhutkar A."/>
            <person name="Blanco E."/>
            <person name="Bosak S.A."/>
            <person name="Bradley R.K."/>
            <person name="Brand A.D."/>
            <person name="Brent M.R."/>
            <person name="Brooks A.N."/>
            <person name="Brown R.H."/>
            <person name="Butlin R.K."/>
            <person name="Caggese C."/>
            <person name="Calvi B.R."/>
            <person name="Bernardo de Carvalho A."/>
            <person name="Caspi A."/>
            <person name="Castrezana S."/>
            <person name="Celniker S.E."/>
            <person name="Chang J.L."/>
            <person name="Chapple C."/>
            <person name="Chatterji S."/>
            <person name="Chinwalla A."/>
            <person name="Civetta A."/>
            <person name="Clifton S.W."/>
            <person name="Comeron J.M."/>
            <person name="Costello J.C."/>
            <person name="Coyne J.A."/>
            <person name="Daub J."/>
            <person name="David R.G."/>
            <person name="Delcher A.L."/>
            <person name="Delehaunty K."/>
            <person name="Do C.B."/>
            <person name="Ebling H."/>
            <person name="Edwards K."/>
            <person name="Eickbush T."/>
            <person name="Evans J.D."/>
            <person name="Filipski A."/>
            <person name="Findeiss S."/>
            <person name="Freyhult E."/>
            <person name="Fulton L."/>
            <person name="Fulton R."/>
            <person name="Garcia A.C."/>
            <person name="Gardiner A."/>
            <person name="Garfield D.A."/>
            <person name="Garvin B.E."/>
            <person name="Gibson G."/>
            <person name="Gilbert D."/>
            <person name="Gnerre S."/>
            <person name="Godfrey J."/>
            <person name="Good R."/>
            <person name="Gotea V."/>
            <person name="Gravely B."/>
            <person name="Greenberg A.J."/>
            <person name="Griffiths-Jones S."/>
            <person name="Gross S."/>
            <person name="Guigo R."/>
            <person name="Gustafson E.A."/>
            <person name="Haerty W."/>
            <person name="Hahn M.W."/>
            <person name="Halligan D.L."/>
            <person name="Halpern A.L."/>
            <person name="Halter G.M."/>
            <person name="Han M.V."/>
            <person name="Heger A."/>
            <person name="Hillier L."/>
            <person name="Hinrichs A.S."/>
            <person name="Holmes I."/>
            <person name="Hoskins R.A."/>
            <person name="Hubisz M.J."/>
            <person name="Hultmark D."/>
            <person name="Huntley M.A."/>
            <person name="Jaffe D.B."/>
            <person name="Jagadeeshan S."/>
            <person name="Jeck W.R."/>
            <person name="Johnson J."/>
            <person name="Jones C.D."/>
            <person name="Jordan W.C."/>
            <person name="Karpen G.H."/>
            <person name="Kataoka E."/>
            <person name="Keightley P.D."/>
            <person name="Kheradpour P."/>
            <person name="Kirkness E.F."/>
            <person name="Koerich L.B."/>
            <person name="Kristiansen K."/>
            <person name="Kudrna D."/>
            <person name="Kulathinal R.J."/>
            <person name="Kumar S."/>
            <person name="Kwok R."/>
            <person name="Lander E."/>
            <person name="Langley C.H."/>
            <person name="Lapoint R."/>
            <person name="Lazzaro B.P."/>
            <person name="Lee S.J."/>
            <person name="Levesque L."/>
            <person name="Li R."/>
            <person name="Lin C.F."/>
            <person name="Lin M.F."/>
            <person name="Lindblad-Toh K."/>
            <person name="Llopart A."/>
            <person name="Long M."/>
            <person name="Low L."/>
            <person name="Lozovsky E."/>
            <person name="Lu J."/>
            <person name="Luo M."/>
            <person name="Machado C.A."/>
            <person name="Makalowski W."/>
            <person name="Marzo M."/>
            <person name="Matsuda M."/>
            <person name="Matzkin L."/>
            <person name="McAllister B."/>
            <person name="McBride C.S."/>
            <person name="McKernan B."/>
            <person name="McKernan K."/>
            <person name="Mendez-Lago M."/>
            <person name="Minx P."/>
            <person name="Mollenhauer M.U."/>
            <person name="Montooth K."/>
            <person name="Mount S.M."/>
            <person name="Mu X."/>
            <person name="Myers E."/>
            <person name="Negre B."/>
            <person name="Newfeld S."/>
            <person name="Nielsen R."/>
            <person name="Noor M.A."/>
            <person name="O'Grady P."/>
            <person name="Pachter L."/>
            <person name="Papaceit M."/>
            <person name="Parisi M.J."/>
            <person name="Parisi M."/>
            <person name="Parts L."/>
            <person name="Pedersen J.S."/>
            <person name="Pesole G."/>
            <person name="Phillippy A.M."/>
            <person name="Ponting C.P."/>
            <person name="Pop M."/>
            <person name="Porcelli D."/>
            <person name="Powell J.R."/>
            <person name="Prohaska S."/>
            <person name="Pruitt K."/>
            <person name="Puig M."/>
            <person name="Quesneville H."/>
            <person name="Ram K.R."/>
            <person name="Rand D."/>
            <person name="Rasmussen M.D."/>
            <person name="Reed L.K."/>
            <person name="Reenan R."/>
            <person name="Reily A."/>
            <person name="Remington K.A."/>
            <person name="Rieger T.T."/>
            <person name="Ritchie M.G."/>
            <person name="Robin C."/>
            <person name="Rogers Y.H."/>
            <person name="Rohde C."/>
            <person name="Rozas J."/>
            <person name="Rubenfield M.J."/>
            <person name="Ruiz A."/>
            <person name="Russo S."/>
            <person name="Salzberg S.L."/>
            <person name="Sanchez-Gracia A."/>
            <person name="Saranga D.J."/>
            <person name="Sato H."/>
            <person name="Schaeffer S.W."/>
            <person name="Schatz M.C."/>
            <person name="Schlenke T."/>
            <person name="Schwartz R."/>
            <person name="Segarra C."/>
            <person name="Singh R.S."/>
            <person name="Sirot L."/>
            <person name="Sirota M."/>
            <person name="Sisneros N.B."/>
            <person name="Smith C.D."/>
            <person name="Smith T.F."/>
            <person name="Spieth J."/>
            <person name="Stage D.E."/>
            <person name="Stark A."/>
            <person name="Stephan W."/>
            <person name="Strausberg R.L."/>
            <person name="Strempel S."/>
            <person name="Sturgill D."/>
            <person name="Sutton G."/>
            <person name="Sutton G.G."/>
            <person name="Tao W."/>
            <person name="Teichmann S."/>
            <person name="Tobari Y.N."/>
            <person name="Tomimura Y."/>
            <person name="Tsolas J.M."/>
            <person name="Valente V.L."/>
            <person name="Venter E."/>
            <person name="Venter J.C."/>
            <person name="Vicario S."/>
            <person name="Vieira F.G."/>
            <person name="Vilella A.J."/>
            <person name="Villasante A."/>
            <person name="Walenz B."/>
            <person name="Wang J."/>
            <person name="Wasserman M."/>
            <person name="Watts T."/>
            <person name="Wilson D."/>
            <person name="Wilson R.K."/>
            <person name="Wing R.A."/>
            <person name="Wolfner M.F."/>
            <person name="Wong A."/>
            <person name="Wong G.K."/>
            <person name="Wu C.I."/>
            <person name="Wu G."/>
            <person name="Yamamoto D."/>
            <person name="Yang H.P."/>
            <person name="Yang S.P."/>
            <person name="Yorke J.A."/>
            <person name="Yoshida K."/>
            <person name="Zdobnov E."/>
            <person name="Zhang P."/>
            <person name="Zhang Y."/>
            <person name="Zimin A.V."/>
            <person name="Baldwin J."/>
            <person name="Abdouelleil A."/>
            <person name="Abdulkadir J."/>
            <person name="Abebe A."/>
            <person name="Abera B."/>
            <person name="Abreu J."/>
            <person name="Acer S.C."/>
            <person name="Aftuck L."/>
            <person name="Alexander A."/>
            <person name="An P."/>
            <person name="Anderson E."/>
            <person name="Anderson S."/>
            <person name="Arachi H."/>
            <person name="Azer M."/>
            <person name="Bachantsang P."/>
            <person name="Barry A."/>
            <person name="Bayul T."/>
            <person name="Berlin A."/>
            <person name="Bessette D."/>
            <person name="Bloom T."/>
            <person name="Blye J."/>
            <person name="Boguslavskiy L."/>
            <person name="Bonnet C."/>
            <person name="Boukhgalter B."/>
            <person name="Bourzgui I."/>
            <person name="Brown A."/>
            <person name="Cahill P."/>
            <person name="Channer S."/>
            <person name="Cheshatsang Y."/>
            <person name="Chuda L."/>
            <person name="Citroen M."/>
            <person name="Collymore A."/>
            <person name="Cooke P."/>
            <person name="Costello M."/>
            <person name="D'Aco K."/>
            <person name="Daza R."/>
            <person name="De Haan G."/>
            <person name="DeGray S."/>
            <person name="DeMaso C."/>
            <person name="Dhargay N."/>
            <person name="Dooley K."/>
            <person name="Dooley E."/>
            <person name="Doricent M."/>
            <person name="Dorje P."/>
            <person name="Dorjee K."/>
            <person name="Dupes A."/>
            <person name="Elong R."/>
            <person name="Falk J."/>
            <person name="Farina A."/>
            <person name="Faro S."/>
            <person name="Ferguson D."/>
            <person name="Fisher S."/>
            <person name="Foley C.D."/>
            <person name="Franke A."/>
            <person name="Friedrich D."/>
            <person name="Gadbois L."/>
            <person name="Gearin G."/>
            <person name="Gearin C.R."/>
            <person name="Giannoukos G."/>
            <person name="Goode T."/>
            <person name="Graham J."/>
            <person name="Grandbois E."/>
            <person name="Grewal S."/>
            <person name="Gyaltsen K."/>
            <person name="Hafez N."/>
            <person name="Hagos B."/>
            <person name="Hall J."/>
            <person name="Henson C."/>
            <person name="Hollinger A."/>
            <person name="Honan T."/>
            <person name="Huard M.D."/>
            <person name="Hughes L."/>
            <person name="Hurhula B."/>
            <person name="Husby M.E."/>
            <person name="Kamat A."/>
            <person name="Kanga B."/>
            <person name="Kashin S."/>
            <person name="Khazanovich D."/>
            <person name="Kisner P."/>
            <person name="Lance K."/>
            <person name="Lara M."/>
            <person name="Lee W."/>
            <person name="Lennon N."/>
            <person name="Letendre F."/>
            <person name="LeVine R."/>
            <person name="Lipovsky A."/>
            <person name="Liu X."/>
            <person name="Liu J."/>
            <person name="Liu S."/>
            <person name="Lokyitsang T."/>
            <person name="Lokyitsang Y."/>
            <person name="Lubonja R."/>
            <person name="Lui A."/>
            <person name="MacDonald P."/>
            <person name="Magnisalis V."/>
            <person name="Maru K."/>
            <person name="Matthews C."/>
            <person name="McCusker W."/>
            <person name="McDonough S."/>
            <person name="Mehta T."/>
            <person name="Meldrim J."/>
            <person name="Meneus L."/>
            <person name="Mihai O."/>
            <person name="Mihalev A."/>
            <person name="Mihova T."/>
            <person name="Mittelman R."/>
            <person name="Mlenga V."/>
            <person name="Montmayeur A."/>
            <person name="Mulrain L."/>
            <person name="Navidi A."/>
            <person name="Naylor J."/>
            <person name="Negash T."/>
            <person name="Nguyen T."/>
            <person name="Nguyen N."/>
            <person name="Nicol R."/>
            <person name="Norbu C."/>
            <person name="Norbu N."/>
            <person name="Novod N."/>
            <person name="O'Neill B."/>
            <person name="Osman S."/>
            <person name="Markiewicz E."/>
            <person name="Oyono O.L."/>
            <person name="Patti C."/>
            <person name="Phunkhang P."/>
            <person name="Pierre F."/>
            <person name="Priest M."/>
            <person name="Raghuraman S."/>
            <person name="Rege F."/>
            <person name="Reyes R."/>
            <person name="Rise C."/>
            <person name="Rogov P."/>
            <person name="Ross K."/>
            <person name="Ryan E."/>
            <person name="Settipalli S."/>
            <person name="Shea T."/>
            <person name="Sherpa N."/>
            <person name="Shi L."/>
            <person name="Shih D."/>
            <person name="Sparrow T."/>
            <person name="Spaulding J."/>
            <person name="Stalker J."/>
            <person name="Stange-Thomann N."/>
            <person name="Stavropoulos S."/>
            <person name="Stone C."/>
            <person name="Strader C."/>
            <person name="Tesfaye S."/>
            <person name="Thomson T."/>
            <person name="Thoulutsang Y."/>
            <person name="Thoulutsang D."/>
            <person name="Topham K."/>
            <person name="Topping I."/>
            <person name="Tsamla T."/>
            <person name="Vassiliev H."/>
            <person name="Vo A."/>
            <person name="Wangchuk T."/>
            <person name="Wangdi T."/>
            <person name="Weiand M."/>
            <person name="Wilkinson J."/>
            <person name="Wilson A."/>
            <person name="Yadav S."/>
            <person name="Young G."/>
            <person name="Yu Q."/>
            <person name="Zembek L."/>
            <person name="Zhong D."/>
            <person name="Zimmer A."/>
            <person name="Zwirko Z."/>
            <person name="Jaffe D.B."/>
            <person name="Alvarez P."/>
            <person name="Brockman W."/>
            <person name="Butler J."/>
            <person name="Chin C."/>
            <person name="Gnerre S."/>
            <person name="Grabherr M."/>
            <person name="Kleber M."/>
            <person name="Mauceli E."/>
            <person name="MacCallum I."/>
        </authorList>
    </citation>
    <scope>NUCLEOTIDE SEQUENCE [LARGE SCALE GENOMIC DNA]</scope>
    <source>
        <strain evidence="5">Tucson 15287-2541.00</strain>
    </source>
</reference>
<keyword evidence="1" id="KW-0808">Transferase</keyword>
<dbReference type="Proteomes" id="UP000001070">
    <property type="component" value="Unassembled WGS sequence"/>
</dbReference>
<keyword evidence="2" id="KW-0012">Acyltransferase</keyword>
<dbReference type="InterPro" id="IPR038746">
    <property type="entry name" value="Atat"/>
</dbReference>
<dbReference type="EMBL" id="CH916371">
    <property type="protein sequence ID" value="EDV91914.1"/>
    <property type="molecule type" value="Genomic_DNA"/>
</dbReference>
<protein>
    <submittedName>
        <fullName evidence="4">GH24330</fullName>
    </submittedName>
</protein>
<dbReference type="GO" id="GO:0005874">
    <property type="term" value="C:microtubule"/>
    <property type="evidence" value="ECO:0007669"/>
    <property type="project" value="InterPro"/>
</dbReference>
<evidence type="ECO:0000259" key="3">
    <source>
        <dbReference type="PROSITE" id="PS51730"/>
    </source>
</evidence>
<accession>B4JMH1</accession>
<dbReference type="PhylomeDB" id="B4JMH1"/>
<sequence>MQKIASIINNMGKLSAVAQNLRTSVTSAQRVLSKQCIYLLLSQDNANANANGNGKDKLVVSGLLKICPKDLYLYDEGGQLHCSHNTPAILDFYVK</sequence>
<proteinExistence type="predicted"/>
<name>B4JMH1_DROGR</name>
<evidence type="ECO:0000313" key="5">
    <source>
        <dbReference type="Proteomes" id="UP000001070"/>
    </source>
</evidence>
<dbReference type="InterPro" id="IPR007965">
    <property type="entry name" value="GNAT_ATAT"/>
</dbReference>
<dbReference type="Gene3D" id="3.40.630.30">
    <property type="match status" value="1"/>
</dbReference>
<evidence type="ECO:0000313" key="4">
    <source>
        <dbReference type="EMBL" id="EDV91914.1"/>
    </source>
</evidence>
<organism evidence="5">
    <name type="scientific">Drosophila grimshawi</name>
    <name type="common">Hawaiian fruit fly</name>
    <name type="synonym">Idiomyia grimshawi</name>
    <dbReference type="NCBI Taxonomy" id="7222"/>
    <lineage>
        <taxon>Eukaryota</taxon>
        <taxon>Metazoa</taxon>
        <taxon>Ecdysozoa</taxon>
        <taxon>Arthropoda</taxon>
        <taxon>Hexapoda</taxon>
        <taxon>Insecta</taxon>
        <taxon>Pterygota</taxon>
        <taxon>Neoptera</taxon>
        <taxon>Endopterygota</taxon>
        <taxon>Diptera</taxon>
        <taxon>Brachycera</taxon>
        <taxon>Muscomorpha</taxon>
        <taxon>Ephydroidea</taxon>
        <taxon>Drosophilidae</taxon>
        <taxon>Drosophila</taxon>
        <taxon>Hawaiian Drosophila</taxon>
    </lineage>
</organism>
<dbReference type="GO" id="GO:0019799">
    <property type="term" value="F:tubulin N-acetyltransferase activity"/>
    <property type="evidence" value="ECO:0007669"/>
    <property type="project" value="InterPro"/>
</dbReference>
<dbReference type="InParanoid" id="B4JMH1"/>
<evidence type="ECO:0000256" key="1">
    <source>
        <dbReference type="ARBA" id="ARBA00022679"/>
    </source>
</evidence>
<dbReference type="eggNOG" id="KOG4601">
    <property type="taxonomic scope" value="Eukaryota"/>
</dbReference>
<dbReference type="PANTHER" id="PTHR12327:SF0">
    <property type="entry name" value="ALPHA-TUBULIN N-ACETYLTRANSFERASE 1"/>
    <property type="match status" value="1"/>
</dbReference>
<dbReference type="PROSITE" id="PS51730">
    <property type="entry name" value="GNAT_ATAT"/>
    <property type="match status" value="1"/>
</dbReference>
<evidence type="ECO:0000256" key="2">
    <source>
        <dbReference type="ARBA" id="ARBA00023315"/>
    </source>
</evidence>
<feature type="domain" description="N-acetyltransferase" evidence="3">
    <location>
        <begin position="1"/>
        <end position="95"/>
    </location>
</feature>
<dbReference type="AlphaFoldDB" id="B4JMH1"/>
<dbReference type="HOGENOM" id="CLU_2374961_0_0_1"/>
<keyword evidence="5" id="KW-1185">Reference proteome</keyword>
<dbReference type="Pfam" id="PF05301">
    <property type="entry name" value="Acetyltransf_16"/>
    <property type="match status" value="1"/>
</dbReference>
<gene>
    <name evidence="4" type="primary">Dgri\GH24330</name>
    <name evidence="4" type="ORF">Dgri_GH24330</name>
</gene>